<dbReference type="AlphaFoldDB" id="A0A8D2EY62"/>
<feature type="domain" description="Gla" evidence="22">
    <location>
        <begin position="40"/>
        <end position="86"/>
    </location>
</feature>
<feature type="region of interest" description="Disordered" evidence="20">
    <location>
        <begin position="276"/>
        <end position="339"/>
    </location>
</feature>
<dbReference type="PANTHER" id="PTHR24278:SF28">
    <property type="entry name" value="COAGULATION FACTOR X"/>
    <property type="match status" value="1"/>
</dbReference>
<keyword evidence="5" id="KW-0964">Secreted</keyword>
<feature type="region of interest" description="Disordered" evidence="20">
    <location>
        <begin position="182"/>
        <end position="201"/>
    </location>
</feature>
<evidence type="ECO:0000256" key="15">
    <source>
        <dbReference type="ARBA" id="ARBA00023180"/>
    </source>
</evidence>
<dbReference type="Proteomes" id="UP000694411">
    <property type="component" value="Unassembled WGS sequence"/>
</dbReference>
<dbReference type="PROSITE" id="PS01186">
    <property type="entry name" value="EGF_2"/>
    <property type="match status" value="1"/>
</dbReference>
<keyword evidence="24" id="KW-1185">Reference proteome</keyword>
<organism evidence="23 24">
    <name type="scientific">Theropithecus gelada</name>
    <name type="common">Gelada baboon</name>
    <dbReference type="NCBI Taxonomy" id="9565"/>
    <lineage>
        <taxon>Eukaryota</taxon>
        <taxon>Metazoa</taxon>
        <taxon>Chordata</taxon>
        <taxon>Craniata</taxon>
        <taxon>Vertebrata</taxon>
        <taxon>Euteleostomi</taxon>
        <taxon>Mammalia</taxon>
        <taxon>Eutheria</taxon>
        <taxon>Euarchontoglires</taxon>
        <taxon>Primates</taxon>
        <taxon>Haplorrhini</taxon>
        <taxon>Catarrhini</taxon>
        <taxon>Cercopithecidae</taxon>
        <taxon>Cercopithecinae</taxon>
        <taxon>Theropithecus</taxon>
    </lineage>
</organism>
<comment type="caution">
    <text evidence="19">Lacks conserved residue(s) required for the propagation of feature annotation.</text>
</comment>
<keyword evidence="14 19" id="KW-1015">Disulfide bond</keyword>
<dbReference type="PROSITE" id="PS00022">
    <property type="entry name" value="EGF_1"/>
    <property type="match status" value="1"/>
</dbReference>
<evidence type="ECO:0000259" key="21">
    <source>
        <dbReference type="PROSITE" id="PS50026"/>
    </source>
</evidence>
<dbReference type="SUPFAM" id="SSF57630">
    <property type="entry name" value="GLA-domain"/>
    <property type="match status" value="1"/>
</dbReference>
<dbReference type="CDD" id="cd00054">
    <property type="entry name" value="EGF_CA"/>
    <property type="match status" value="1"/>
</dbReference>
<keyword evidence="15" id="KW-0325">Glycoprotein</keyword>
<keyword evidence="10" id="KW-0677">Repeat</keyword>
<evidence type="ECO:0000256" key="12">
    <source>
        <dbReference type="ARBA" id="ARBA00023084"/>
    </source>
</evidence>
<proteinExistence type="predicted"/>
<dbReference type="PANTHER" id="PTHR24278">
    <property type="entry name" value="COAGULATION FACTOR"/>
    <property type="match status" value="1"/>
</dbReference>
<keyword evidence="11" id="KW-0106">Calcium</keyword>
<dbReference type="InterPro" id="IPR017857">
    <property type="entry name" value="Coagulation_fac-like_Gla_dom"/>
</dbReference>
<dbReference type="GO" id="GO:0005796">
    <property type="term" value="C:Golgi lumen"/>
    <property type="evidence" value="ECO:0007669"/>
    <property type="project" value="UniProtKB-ARBA"/>
</dbReference>
<protein>
    <recommendedName>
        <fullName evidence="17">Coagulation factor X</fullName>
        <ecNumber evidence="3">3.4.21.6</ecNumber>
    </recommendedName>
    <alternativeName>
        <fullName evidence="18">Stuart factor</fullName>
    </alternativeName>
</protein>
<dbReference type="GO" id="GO:0004252">
    <property type="term" value="F:serine-type endopeptidase activity"/>
    <property type="evidence" value="ECO:0007669"/>
    <property type="project" value="UniProtKB-EC"/>
</dbReference>
<feature type="domain" description="EGF-like" evidence="21">
    <location>
        <begin position="87"/>
        <end position="123"/>
    </location>
</feature>
<dbReference type="GO" id="GO:0005615">
    <property type="term" value="C:extracellular space"/>
    <property type="evidence" value="ECO:0007669"/>
    <property type="project" value="TreeGrafter"/>
</dbReference>
<dbReference type="SMART" id="SM00179">
    <property type="entry name" value="EGF_CA"/>
    <property type="match status" value="1"/>
</dbReference>
<evidence type="ECO:0000256" key="11">
    <source>
        <dbReference type="ARBA" id="ARBA00022837"/>
    </source>
</evidence>
<dbReference type="Ensembl" id="ENSTGET00000014084.1">
    <property type="protein sequence ID" value="ENSTGEP00000011720.1"/>
    <property type="gene ID" value="ENSTGEG00000009549.1"/>
</dbReference>
<dbReference type="PROSITE" id="PS50026">
    <property type="entry name" value="EGF_3"/>
    <property type="match status" value="1"/>
</dbReference>
<dbReference type="Gene3D" id="2.10.25.10">
    <property type="entry name" value="Laminin"/>
    <property type="match status" value="2"/>
</dbReference>
<dbReference type="FunFam" id="4.10.740.10:FF:000001">
    <property type="entry name" value="vitamin K-dependent protein S"/>
    <property type="match status" value="1"/>
</dbReference>
<evidence type="ECO:0000256" key="17">
    <source>
        <dbReference type="ARBA" id="ARBA00040873"/>
    </source>
</evidence>
<evidence type="ECO:0000256" key="9">
    <source>
        <dbReference type="ARBA" id="ARBA00022729"/>
    </source>
</evidence>
<dbReference type="PROSITE" id="PS01187">
    <property type="entry name" value="EGF_CA"/>
    <property type="match status" value="1"/>
</dbReference>
<evidence type="ECO:0000256" key="2">
    <source>
        <dbReference type="ARBA" id="ARBA00004613"/>
    </source>
</evidence>
<dbReference type="PROSITE" id="PS50998">
    <property type="entry name" value="GLA_2"/>
    <property type="match status" value="1"/>
</dbReference>
<dbReference type="InterPro" id="IPR000294">
    <property type="entry name" value="GLA_domain"/>
</dbReference>
<evidence type="ECO:0000256" key="20">
    <source>
        <dbReference type="SAM" id="MobiDB-lite"/>
    </source>
</evidence>
<dbReference type="FunFam" id="2.10.25.10:FF:000443">
    <property type="entry name" value="Coagulation factor X"/>
    <property type="match status" value="1"/>
</dbReference>
<evidence type="ECO:0000256" key="4">
    <source>
        <dbReference type="ARBA" id="ARBA00022479"/>
    </source>
</evidence>
<dbReference type="InterPro" id="IPR050442">
    <property type="entry name" value="Peptidase_S1_coag_factors"/>
</dbReference>
<accession>A0A8D2EY62</accession>
<evidence type="ECO:0000256" key="13">
    <source>
        <dbReference type="ARBA" id="ARBA00023145"/>
    </source>
</evidence>
<comment type="subcellular location">
    <subcellularLocation>
        <location evidence="2">Secreted</location>
    </subcellularLocation>
</comment>
<keyword evidence="16" id="KW-0379">Hydroxylation</keyword>
<dbReference type="InterPro" id="IPR035972">
    <property type="entry name" value="GLA-like_dom_SF"/>
</dbReference>
<dbReference type="InterPro" id="IPR000742">
    <property type="entry name" value="EGF"/>
</dbReference>
<evidence type="ECO:0000256" key="19">
    <source>
        <dbReference type="PROSITE-ProRule" id="PRU00076"/>
    </source>
</evidence>
<dbReference type="EC" id="3.4.21.6" evidence="3"/>
<evidence type="ECO:0000313" key="23">
    <source>
        <dbReference type="Ensembl" id="ENSTGEP00000012013.1"/>
    </source>
</evidence>
<keyword evidence="12" id="KW-0094">Blood coagulation</keyword>
<name>A0A8D2EY62_THEGE</name>
<evidence type="ECO:0000256" key="5">
    <source>
        <dbReference type="ARBA" id="ARBA00022525"/>
    </source>
</evidence>
<keyword evidence="8" id="KW-0356">Hemostasis</keyword>
<dbReference type="Ensembl" id="ENSTGET00000014443.1">
    <property type="protein sequence ID" value="ENSTGEP00000012013.1"/>
    <property type="gene ID" value="ENSTGEG00000009791.1"/>
</dbReference>
<evidence type="ECO:0000259" key="22">
    <source>
        <dbReference type="PROSITE" id="PS50998"/>
    </source>
</evidence>
<dbReference type="Pfam" id="PF00008">
    <property type="entry name" value="EGF"/>
    <property type="match status" value="1"/>
</dbReference>
<dbReference type="InterPro" id="IPR018097">
    <property type="entry name" value="EGF_Ca-bd_CS"/>
</dbReference>
<dbReference type="InterPro" id="IPR001881">
    <property type="entry name" value="EGF-like_Ca-bd_dom"/>
</dbReference>
<keyword evidence="7" id="KW-0165">Cleavage on pair of basic residues</keyword>
<evidence type="ECO:0000256" key="6">
    <source>
        <dbReference type="ARBA" id="ARBA00022536"/>
    </source>
</evidence>
<dbReference type="InterPro" id="IPR000152">
    <property type="entry name" value="EGF-type_Asp/Asn_hydroxyl_site"/>
</dbReference>
<evidence type="ECO:0000256" key="8">
    <source>
        <dbReference type="ARBA" id="ARBA00022696"/>
    </source>
</evidence>
<dbReference type="GO" id="GO:0007596">
    <property type="term" value="P:blood coagulation"/>
    <property type="evidence" value="ECO:0007669"/>
    <property type="project" value="UniProtKB-KW"/>
</dbReference>
<dbReference type="Pfam" id="PF14670">
    <property type="entry name" value="FXa_inhibition"/>
    <property type="match status" value="1"/>
</dbReference>
<keyword evidence="9" id="KW-0732">Signal</keyword>
<dbReference type="SMART" id="SM00181">
    <property type="entry name" value="EGF"/>
    <property type="match status" value="2"/>
</dbReference>
<dbReference type="GO" id="GO:0005509">
    <property type="term" value="F:calcium ion binding"/>
    <property type="evidence" value="ECO:0007669"/>
    <property type="project" value="InterPro"/>
</dbReference>
<dbReference type="Gene3D" id="4.10.740.10">
    <property type="entry name" value="Coagulation Factor IX"/>
    <property type="match status" value="1"/>
</dbReference>
<dbReference type="Pfam" id="PF00594">
    <property type="entry name" value="Gla"/>
    <property type="match status" value="1"/>
</dbReference>
<keyword evidence="6 19" id="KW-0245">EGF-like domain</keyword>
<keyword evidence="13" id="KW-0865">Zymogen</keyword>
<evidence type="ECO:0000256" key="10">
    <source>
        <dbReference type="ARBA" id="ARBA00022737"/>
    </source>
</evidence>
<evidence type="ECO:0000256" key="7">
    <source>
        <dbReference type="ARBA" id="ARBA00022685"/>
    </source>
</evidence>
<evidence type="ECO:0000256" key="3">
    <source>
        <dbReference type="ARBA" id="ARBA00012181"/>
    </source>
</evidence>
<dbReference type="FunFam" id="2.10.25.10:FF:000162">
    <property type="entry name" value="Coagulation factor X (Predicted)"/>
    <property type="match status" value="1"/>
</dbReference>
<dbReference type="SMART" id="SM00069">
    <property type="entry name" value="GLA"/>
    <property type="match status" value="1"/>
</dbReference>
<evidence type="ECO:0000256" key="14">
    <source>
        <dbReference type="ARBA" id="ARBA00023157"/>
    </source>
</evidence>
<comment type="catalytic activity">
    <reaction evidence="1">
        <text>Selective cleavage of Arg-|-Thr and then Arg-|-Ile bonds in prothrombin to form thrombin.</text>
        <dbReference type="EC" id="3.4.21.6"/>
    </reaction>
</comment>
<dbReference type="SUPFAM" id="SSF57196">
    <property type="entry name" value="EGF/Laminin"/>
    <property type="match status" value="2"/>
</dbReference>
<evidence type="ECO:0000313" key="24">
    <source>
        <dbReference type="Proteomes" id="UP000694411"/>
    </source>
</evidence>
<keyword evidence="4" id="KW-0301">Gamma-carboxyglutamic acid</keyword>
<sequence>RWDPLPLIASTSLSGSYGIPLAEMFIRREQANNVLARVRRSNSFLEELKKGNLERECMEETCSYEEAREVFEDIDKTVRFRNPLFADGDQCETSPCQNEGKCRDGLGEYTCTCLEGFEGKNCELFTRKLCSLDNGDCDQFCHEEQNSVVCSCARGYTLADNGKACIPTGPYPCGKQTLERRKRSAAQATNSSGEAPDSIIWKPDDAADLDATENPFDLLDFNQTQPERGDNNLIRIVGGRECENGECPWQVTVGRPLGPAGRTTCPAVHLGGARRRRSQALKCPQTSPIPGDRAKAREQPTAGASAGERMAQGWARPKAREQPTAGCQQVRGRRGVDEA</sequence>
<reference evidence="23" key="1">
    <citation type="submission" date="2025-05" db="UniProtKB">
        <authorList>
            <consortium name="Ensembl"/>
        </authorList>
    </citation>
    <scope>IDENTIFICATION</scope>
</reference>
<dbReference type="PROSITE" id="PS00010">
    <property type="entry name" value="ASX_HYDROXYL"/>
    <property type="match status" value="1"/>
</dbReference>
<evidence type="ECO:0000256" key="1">
    <source>
        <dbReference type="ARBA" id="ARBA00001239"/>
    </source>
</evidence>
<dbReference type="PRINTS" id="PR00001">
    <property type="entry name" value="GLABLOOD"/>
</dbReference>
<evidence type="ECO:0000256" key="18">
    <source>
        <dbReference type="ARBA" id="ARBA00041550"/>
    </source>
</evidence>
<evidence type="ECO:0000256" key="16">
    <source>
        <dbReference type="ARBA" id="ARBA00023278"/>
    </source>
</evidence>
<feature type="disulfide bond" evidence="19">
    <location>
        <begin position="113"/>
        <end position="122"/>
    </location>
</feature>